<dbReference type="STRING" id="651182.TOL2_C20750"/>
<proteinExistence type="predicted"/>
<dbReference type="PANTHER" id="PTHR36455">
    <property type="match status" value="1"/>
</dbReference>
<dbReference type="OrthoDB" id="9801450at2"/>
<sequence length="90" mass="10161">MIQVTPHMRIFLAVEPVDFRKGIDTLAALCRTTLKCDPFSGCMFVFLNRRRTAIKILCYDGQGILDLSETFVPGAFQMVAEKGLRYDSDP</sequence>
<dbReference type="PATRIC" id="fig|651182.5.peg.2465"/>
<dbReference type="InterPro" id="IPR008878">
    <property type="entry name" value="Transposase_IS66_Orf2"/>
</dbReference>
<protein>
    <submittedName>
        <fullName evidence="1">Transposase, IS66 family Orf2</fullName>
    </submittedName>
</protein>
<dbReference type="Proteomes" id="UP000007347">
    <property type="component" value="Chromosome"/>
</dbReference>
<dbReference type="EMBL" id="FO203503">
    <property type="protein sequence ID" value="CCK80236.1"/>
    <property type="molecule type" value="Genomic_DNA"/>
</dbReference>
<dbReference type="Pfam" id="PF05717">
    <property type="entry name" value="TnpB_IS66"/>
    <property type="match status" value="1"/>
</dbReference>
<dbReference type="KEGG" id="dto:TOL2_C20750"/>
<accession>K0NGB1</accession>
<name>K0NGB1_DESTT</name>
<dbReference type="NCBIfam" id="NF033819">
    <property type="entry name" value="IS66_TnpB"/>
    <property type="match status" value="1"/>
</dbReference>
<evidence type="ECO:0000313" key="2">
    <source>
        <dbReference type="Proteomes" id="UP000007347"/>
    </source>
</evidence>
<reference evidence="1 2" key="1">
    <citation type="journal article" date="2013" name="Environ. Microbiol.">
        <title>Complete genome, catabolic sub-proteomes and key-metabolites of Desulfobacula toluolica Tol2, a marine, aromatic compound-degrading, sulfate-reducing bacterium.</title>
        <authorList>
            <person name="Wohlbrand L."/>
            <person name="Jacob J.H."/>
            <person name="Kube M."/>
            <person name="Mussmann M."/>
            <person name="Jarling R."/>
            <person name="Beck A."/>
            <person name="Amann R."/>
            <person name="Wilkes H."/>
            <person name="Reinhardt R."/>
            <person name="Rabus R."/>
        </authorList>
    </citation>
    <scope>NUCLEOTIDE SEQUENCE [LARGE SCALE GENOMIC DNA]</scope>
    <source>
        <strain evidence="2">DSM 7467 / Tol2</strain>
    </source>
</reference>
<evidence type="ECO:0000313" key="1">
    <source>
        <dbReference type="EMBL" id="CCK80236.1"/>
    </source>
</evidence>
<dbReference type="AlphaFoldDB" id="K0NGB1"/>
<dbReference type="HOGENOM" id="CLU_128110_3_4_7"/>
<organism evidence="1 2">
    <name type="scientific">Desulfobacula toluolica (strain DSM 7467 / Tol2)</name>
    <dbReference type="NCBI Taxonomy" id="651182"/>
    <lineage>
        <taxon>Bacteria</taxon>
        <taxon>Pseudomonadati</taxon>
        <taxon>Thermodesulfobacteriota</taxon>
        <taxon>Desulfobacteria</taxon>
        <taxon>Desulfobacterales</taxon>
        <taxon>Desulfobacteraceae</taxon>
        <taxon>Desulfobacula</taxon>
    </lineage>
</organism>
<dbReference type="PANTHER" id="PTHR36455:SF1">
    <property type="entry name" value="BLR8292 PROTEIN"/>
    <property type="match status" value="1"/>
</dbReference>
<keyword evidence="2" id="KW-1185">Reference proteome</keyword>
<gene>
    <name evidence="1" type="ordered locus">TOL2_C20750</name>
</gene>